<keyword evidence="2" id="KW-1185">Reference proteome</keyword>
<dbReference type="AlphaFoldDB" id="A0AAW1KTE5"/>
<protein>
    <submittedName>
        <fullName evidence="1">Uncharacterized protein</fullName>
    </submittedName>
</protein>
<accession>A0AAW1KTE5</accession>
<dbReference type="Proteomes" id="UP001443914">
    <property type="component" value="Unassembled WGS sequence"/>
</dbReference>
<gene>
    <name evidence="1" type="ORF">RND81_05G000600</name>
</gene>
<evidence type="ECO:0000313" key="1">
    <source>
        <dbReference type="EMBL" id="KAK9723468.1"/>
    </source>
</evidence>
<comment type="caution">
    <text evidence="1">The sequence shown here is derived from an EMBL/GenBank/DDBJ whole genome shotgun (WGS) entry which is preliminary data.</text>
</comment>
<organism evidence="1 2">
    <name type="scientific">Saponaria officinalis</name>
    <name type="common">Common soapwort</name>
    <name type="synonym">Lychnis saponaria</name>
    <dbReference type="NCBI Taxonomy" id="3572"/>
    <lineage>
        <taxon>Eukaryota</taxon>
        <taxon>Viridiplantae</taxon>
        <taxon>Streptophyta</taxon>
        <taxon>Embryophyta</taxon>
        <taxon>Tracheophyta</taxon>
        <taxon>Spermatophyta</taxon>
        <taxon>Magnoliopsida</taxon>
        <taxon>eudicotyledons</taxon>
        <taxon>Gunneridae</taxon>
        <taxon>Pentapetalae</taxon>
        <taxon>Caryophyllales</taxon>
        <taxon>Caryophyllaceae</taxon>
        <taxon>Caryophylleae</taxon>
        <taxon>Saponaria</taxon>
    </lineage>
</organism>
<evidence type="ECO:0000313" key="2">
    <source>
        <dbReference type="Proteomes" id="UP001443914"/>
    </source>
</evidence>
<name>A0AAW1KTE5_SAPOF</name>
<sequence>MAAYHKRHRSINTDVIEFYTNHSQIHHYTYYNHTIVNQITKRDLPAMLVSTDPPLPPTNKNHYKKNHYKKFSPPRGTFYKVVGYCDGIMCFLLPVHDPYAEQILLWDLTLGKTTLTLPSSYNYFIYREIIYGIGYDDKTSHDYKVFRASIFPG</sequence>
<reference evidence="1" key="1">
    <citation type="submission" date="2024-03" db="EMBL/GenBank/DDBJ databases">
        <title>WGS assembly of Saponaria officinalis var. Norfolk2.</title>
        <authorList>
            <person name="Jenkins J."/>
            <person name="Shu S."/>
            <person name="Grimwood J."/>
            <person name="Barry K."/>
            <person name="Goodstein D."/>
            <person name="Schmutz J."/>
            <person name="Leebens-Mack J."/>
            <person name="Osbourn A."/>
        </authorList>
    </citation>
    <scope>NUCLEOTIDE SEQUENCE [LARGE SCALE GENOMIC DNA]</scope>
    <source>
        <strain evidence="1">JIC</strain>
    </source>
</reference>
<dbReference type="EMBL" id="JBDFQZ010000005">
    <property type="protein sequence ID" value="KAK9723468.1"/>
    <property type="molecule type" value="Genomic_DNA"/>
</dbReference>
<proteinExistence type="predicted"/>